<sequence length="72" mass="8701">MNEELDEYLKNMIPESPEDELIKMIYFFRKFHLRGDYSESNMVKVIKGYVQEEYRKGFPLPKSDQTGDRKTF</sequence>
<keyword evidence="2" id="KW-1185">Reference proteome</keyword>
<comment type="caution">
    <text evidence="1">The sequence shown here is derived from an EMBL/GenBank/DDBJ whole genome shotgun (WGS) entry which is preliminary data.</text>
</comment>
<name>A0A418IJN4_STAXY</name>
<protein>
    <submittedName>
        <fullName evidence="1">Uncharacterized protein</fullName>
    </submittedName>
</protein>
<evidence type="ECO:0000313" key="1">
    <source>
        <dbReference type="EMBL" id="RIN06107.1"/>
    </source>
</evidence>
<dbReference type="EMBL" id="QXUL01000146">
    <property type="protein sequence ID" value="RIN06107.1"/>
    <property type="molecule type" value="Genomic_DNA"/>
</dbReference>
<accession>A0A418IJN4</accession>
<reference evidence="1 2" key="1">
    <citation type="journal article" date="2016" name="Front. Microbiol.">
        <title>Comprehensive Phylogenetic Analysis of Bovine Non-aureus Staphylococci Species Based on Whole-Genome Sequencing.</title>
        <authorList>
            <person name="Naushad S."/>
            <person name="Barkema H.W."/>
            <person name="Luby C."/>
            <person name="Condas L.A."/>
            <person name="Nobrega D.B."/>
            <person name="Carson D.A."/>
            <person name="De Buck J."/>
        </authorList>
    </citation>
    <scope>NUCLEOTIDE SEQUENCE [LARGE SCALE GENOMIC DNA]</scope>
    <source>
        <strain evidence="1 2">SNUC 102</strain>
    </source>
</reference>
<dbReference type="RefSeq" id="WP_107557862.1">
    <property type="nucleotide sequence ID" value="NZ_QXUL01000146.1"/>
</dbReference>
<dbReference type="Proteomes" id="UP000285567">
    <property type="component" value="Unassembled WGS sequence"/>
</dbReference>
<dbReference type="AlphaFoldDB" id="A0A418IJN4"/>
<organism evidence="1 2">
    <name type="scientific">Staphylococcus xylosus</name>
    <dbReference type="NCBI Taxonomy" id="1288"/>
    <lineage>
        <taxon>Bacteria</taxon>
        <taxon>Bacillati</taxon>
        <taxon>Bacillota</taxon>
        <taxon>Bacilli</taxon>
        <taxon>Bacillales</taxon>
        <taxon>Staphylococcaceae</taxon>
        <taxon>Staphylococcus</taxon>
    </lineage>
</organism>
<proteinExistence type="predicted"/>
<evidence type="ECO:0000313" key="2">
    <source>
        <dbReference type="Proteomes" id="UP000285567"/>
    </source>
</evidence>
<gene>
    <name evidence="1" type="ORF">BU097_14515</name>
</gene>